<dbReference type="GO" id="GO:0003677">
    <property type="term" value="F:DNA binding"/>
    <property type="evidence" value="ECO:0007669"/>
    <property type="project" value="InterPro"/>
</dbReference>
<dbReference type="EMBL" id="BK015014">
    <property type="protein sequence ID" value="DAD87113.1"/>
    <property type="molecule type" value="Genomic_DNA"/>
</dbReference>
<dbReference type="InterPro" id="IPR003477">
    <property type="entry name" value="PemK-like"/>
</dbReference>
<name>A0A8S5MXR2_9CAUD</name>
<evidence type="ECO:0000313" key="1">
    <source>
        <dbReference type="EMBL" id="DAD87113.1"/>
    </source>
</evidence>
<reference evidence="1" key="1">
    <citation type="journal article" date="2021" name="Proc. Natl. Acad. Sci. U.S.A.">
        <title>A Catalog of Tens of Thousands of Viruses from Human Metagenomes Reveals Hidden Associations with Chronic Diseases.</title>
        <authorList>
            <person name="Tisza M.J."/>
            <person name="Buck C.B."/>
        </authorList>
    </citation>
    <scope>NUCLEOTIDE SEQUENCE</scope>
    <source>
        <strain evidence="1">CtlSr7</strain>
    </source>
</reference>
<dbReference type="InterPro" id="IPR011067">
    <property type="entry name" value="Plasmid_toxin/cell-grow_inhib"/>
</dbReference>
<dbReference type="SUPFAM" id="SSF50118">
    <property type="entry name" value="Cell growth inhibitor/plasmid maintenance toxic component"/>
    <property type="match status" value="1"/>
</dbReference>
<dbReference type="Gene3D" id="2.30.30.110">
    <property type="match status" value="1"/>
</dbReference>
<protein>
    <submittedName>
        <fullName evidence="1">Endoribonuclease</fullName>
    </submittedName>
</protein>
<accession>A0A8S5MXR2</accession>
<dbReference type="Pfam" id="PF02452">
    <property type="entry name" value="PemK_toxin"/>
    <property type="match status" value="1"/>
</dbReference>
<proteinExistence type="predicted"/>
<sequence>MTIKEWEIHWAFVKFEDSDEVKRRPVLIINKSRAAIVSLKMTGTDRGDDVRECRIDEWREAGLSKPTSVRLDKVLRLQESDLDGKIGELQERDKLIIRLRLSKR</sequence>
<organism evidence="1">
    <name type="scientific">Podoviridae sp. ctlSr7</name>
    <dbReference type="NCBI Taxonomy" id="2826573"/>
    <lineage>
        <taxon>Viruses</taxon>
        <taxon>Duplodnaviria</taxon>
        <taxon>Heunggongvirae</taxon>
        <taxon>Uroviricota</taxon>
        <taxon>Caudoviricetes</taxon>
    </lineage>
</organism>